<dbReference type="SUPFAM" id="SSF52540">
    <property type="entry name" value="P-loop containing nucleoside triphosphate hydrolases"/>
    <property type="match status" value="2"/>
</dbReference>
<feature type="transmembrane region" description="Helical" evidence="9">
    <location>
        <begin position="385"/>
        <end position="405"/>
    </location>
</feature>
<sequence length="727" mass="79242">MESVNFKLEGRKLVAIVGSVGSGKSSFVQAILGELPLSAGSIHRSASVAYLSQIPWIFTGTIRENILCGQPLNRDRYALRSFLLSNITLKDLAKFPDGDETEIGEHGLTLSGGQKARVALARVAYTSAAAAALVILDDPLASVDPGVSAQIFTNCLRDHMRDRLCLFITNQPHLLPQCDLIVVLREGRLETSGAYDQLVSDGFDFISLTKVTEVSPDDPNLVIAGGKIDKNLSAYPADIENIEDEEEVVEEPQEGEEKSLLAGTNLPVVNEEERKAETEAAESQSILGTEADIPRALVPHRITPVLGHLMVTLEGLACVRAARGEDAQLTQFHFFMDEHTRAYHLTFAASRWSCFRMDAVCIVFLTIVTALCIINALLIPGLQSGTLAVVLGYIMSMIGLLQYALRQTADVENQMVSVERMREYVGLEPEEKPASTENWPSRGAIIFENVCLKYPDERKWALWKINFVIKPGSKVGIIGRTGAGKSSLVSLLFRLFEIQRGRVLIDGVNISQVHLADLRRRISIIPQNPLLFSGTVRSNLDPEGVHSDEQLWDALTMETFKKSGKGLSSEITTGGLNLSTGQKQLFSLARALLRGNKILLIDEATANVDSKTDALVQETIRANFTSNTVLIVAHRLRNIIDLDEVMVMEGGRVIERGAPYALLDPTGAAEALRRSGIASTEVAAESYAAGRTTGSGAFSAMLQQTGEEMAAQLAAEAKRSYLRKLAQ</sequence>
<dbReference type="GO" id="GO:0016020">
    <property type="term" value="C:membrane"/>
    <property type="evidence" value="ECO:0007669"/>
    <property type="project" value="UniProtKB-SubCell"/>
</dbReference>
<evidence type="ECO:0000256" key="5">
    <source>
        <dbReference type="ARBA" id="ARBA00022741"/>
    </source>
</evidence>
<comment type="similarity">
    <text evidence="2">Belongs to the ABC transporter superfamily. ABCC family. Conjugate transporter (TC 3.A.1.208) subfamily.</text>
</comment>
<evidence type="ECO:0000313" key="11">
    <source>
        <dbReference type="EMBL" id="VDK33156.1"/>
    </source>
</evidence>
<evidence type="ECO:0000256" key="3">
    <source>
        <dbReference type="ARBA" id="ARBA00022448"/>
    </source>
</evidence>
<dbReference type="Gene3D" id="3.40.50.300">
    <property type="entry name" value="P-loop containing nucleotide triphosphate hydrolases"/>
    <property type="match status" value="2"/>
</dbReference>
<dbReference type="InterPro" id="IPR036640">
    <property type="entry name" value="ABC1_TM_sf"/>
</dbReference>
<dbReference type="InterPro" id="IPR003439">
    <property type="entry name" value="ABC_transporter-like_ATP-bd"/>
</dbReference>
<keyword evidence="5" id="KW-0547">Nucleotide-binding</keyword>
<dbReference type="GO" id="GO:0042626">
    <property type="term" value="F:ATPase-coupled transmembrane transporter activity"/>
    <property type="evidence" value="ECO:0007669"/>
    <property type="project" value="TreeGrafter"/>
</dbReference>
<accession>A0A3P6P1F2</accession>
<feature type="domain" description="ABC transporter" evidence="10">
    <location>
        <begin position="1"/>
        <end position="211"/>
    </location>
</feature>
<dbReference type="PANTHER" id="PTHR24223">
    <property type="entry name" value="ATP-BINDING CASSETTE SUB-FAMILY C"/>
    <property type="match status" value="1"/>
</dbReference>
<dbReference type="InterPro" id="IPR050173">
    <property type="entry name" value="ABC_transporter_C-like"/>
</dbReference>
<reference evidence="11 12" key="1">
    <citation type="submission" date="2018-11" db="EMBL/GenBank/DDBJ databases">
        <authorList>
            <consortium name="Pathogen Informatics"/>
        </authorList>
    </citation>
    <scope>NUCLEOTIDE SEQUENCE [LARGE SCALE GENOMIC DNA]</scope>
</reference>
<dbReference type="AlphaFoldDB" id="A0A3P6P1F2"/>
<dbReference type="InterPro" id="IPR003593">
    <property type="entry name" value="AAA+_ATPase"/>
</dbReference>
<evidence type="ECO:0000256" key="2">
    <source>
        <dbReference type="ARBA" id="ARBA00009726"/>
    </source>
</evidence>
<feature type="transmembrane region" description="Helical" evidence="9">
    <location>
        <begin position="359"/>
        <end position="379"/>
    </location>
</feature>
<evidence type="ECO:0000313" key="12">
    <source>
        <dbReference type="Proteomes" id="UP000282613"/>
    </source>
</evidence>
<dbReference type="InterPro" id="IPR017871">
    <property type="entry name" value="ABC_transporter-like_CS"/>
</dbReference>
<evidence type="ECO:0000256" key="4">
    <source>
        <dbReference type="ARBA" id="ARBA00022692"/>
    </source>
</evidence>
<evidence type="ECO:0000256" key="6">
    <source>
        <dbReference type="ARBA" id="ARBA00022840"/>
    </source>
</evidence>
<dbReference type="CDD" id="cd03244">
    <property type="entry name" value="ABCC_MRP_domain2"/>
    <property type="match status" value="1"/>
</dbReference>
<dbReference type="OrthoDB" id="6500128at2759"/>
<dbReference type="GO" id="GO:0005524">
    <property type="term" value="F:ATP binding"/>
    <property type="evidence" value="ECO:0007669"/>
    <property type="project" value="UniProtKB-KW"/>
</dbReference>
<dbReference type="Pfam" id="PF00005">
    <property type="entry name" value="ABC_tran"/>
    <property type="match status" value="2"/>
</dbReference>
<keyword evidence="12" id="KW-1185">Reference proteome</keyword>
<keyword evidence="8 9" id="KW-0472">Membrane</keyword>
<feature type="domain" description="ABC transporter" evidence="10">
    <location>
        <begin position="445"/>
        <end position="675"/>
    </location>
</feature>
<dbReference type="GO" id="GO:0016887">
    <property type="term" value="F:ATP hydrolysis activity"/>
    <property type="evidence" value="ECO:0007669"/>
    <property type="project" value="InterPro"/>
</dbReference>
<gene>
    <name evidence="11" type="ORF">TASK_LOCUS4267</name>
</gene>
<organism evidence="11 12">
    <name type="scientific">Taenia asiatica</name>
    <name type="common">Asian tapeworm</name>
    <dbReference type="NCBI Taxonomy" id="60517"/>
    <lineage>
        <taxon>Eukaryota</taxon>
        <taxon>Metazoa</taxon>
        <taxon>Spiralia</taxon>
        <taxon>Lophotrochozoa</taxon>
        <taxon>Platyhelminthes</taxon>
        <taxon>Cestoda</taxon>
        <taxon>Eucestoda</taxon>
        <taxon>Cyclophyllidea</taxon>
        <taxon>Taeniidae</taxon>
        <taxon>Taenia</taxon>
    </lineage>
</organism>
<dbReference type="EMBL" id="UYRS01018338">
    <property type="protein sequence ID" value="VDK33156.1"/>
    <property type="molecule type" value="Genomic_DNA"/>
</dbReference>
<dbReference type="SMART" id="SM00382">
    <property type="entry name" value="AAA"/>
    <property type="match status" value="2"/>
</dbReference>
<keyword evidence="3" id="KW-0813">Transport</keyword>
<evidence type="ECO:0000256" key="9">
    <source>
        <dbReference type="SAM" id="Phobius"/>
    </source>
</evidence>
<name>A0A3P6P1F2_TAEAS</name>
<comment type="subcellular location">
    <subcellularLocation>
        <location evidence="1">Membrane</location>
        <topology evidence="1">Multi-pass membrane protein</topology>
    </subcellularLocation>
</comment>
<evidence type="ECO:0000256" key="1">
    <source>
        <dbReference type="ARBA" id="ARBA00004141"/>
    </source>
</evidence>
<keyword evidence="4 9" id="KW-0812">Transmembrane</keyword>
<dbReference type="Gene3D" id="1.20.1560.10">
    <property type="entry name" value="ABC transporter type 1, transmembrane domain"/>
    <property type="match status" value="1"/>
</dbReference>
<evidence type="ECO:0000259" key="10">
    <source>
        <dbReference type="PROSITE" id="PS50893"/>
    </source>
</evidence>
<dbReference type="FunFam" id="3.40.50.300:FF:000163">
    <property type="entry name" value="Multidrug resistance-associated protein member 4"/>
    <property type="match status" value="1"/>
</dbReference>
<protein>
    <recommendedName>
        <fullName evidence="10">ABC transporter domain-containing protein</fullName>
    </recommendedName>
</protein>
<dbReference type="SUPFAM" id="SSF90123">
    <property type="entry name" value="ABC transporter transmembrane region"/>
    <property type="match status" value="1"/>
</dbReference>
<proteinExistence type="inferred from homology"/>
<dbReference type="InterPro" id="IPR027417">
    <property type="entry name" value="P-loop_NTPase"/>
</dbReference>
<dbReference type="PROSITE" id="PS50893">
    <property type="entry name" value="ABC_TRANSPORTER_2"/>
    <property type="match status" value="2"/>
</dbReference>
<dbReference type="Proteomes" id="UP000282613">
    <property type="component" value="Unassembled WGS sequence"/>
</dbReference>
<evidence type="ECO:0000256" key="7">
    <source>
        <dbReference type="ARBA" id="ARBA00022989"/>
    </source>
</evidence>
<keyword evidence="7 9" id="KW-1133">Transmembrane helix</keyword>
<dbReference type="PROSITE" id="PS00211">
    <property type="entry name" value="ABC_TRANSPORTER_1"/>
    <property type="match status" value="1"/>
</dbReference>
<dbReference type="PANTHER" id="PTHR24223:SF456">
    <property type="entry name" value="MULTIDRUG RESISTANCE-ASSOCIATED PROTEIN LETHAL(2)03659"/>
    <property type="match status" value="1"/>
</dbReference>
<keyword evidence="6" id="KW-0067">ATP-binding</keyword>
<evidence type="ECO:0000256" key="8">
    <source>
        <dbReference type="ARBA" id="ARBA00023136"/>
    </source>
</evidence>